<evidence type="ECO:0000313" key="2">
    <source>
        <dbReference type="Proteomes" id="UP000310760"/>
    </source>
</evidence>
<proteinExistence type="predicted"/>
<dbReference type="Proteomes" id="UP000310760">
    <property type="component" value="Unassembled WGS sequence"/>
</dbReference>
<organism evidence="1 2">
    <name type="scientific">Phocaeicola sartorii</name>
    <dbReference type="NCBI Taxonomy" id="671267"/>
    <lineage>
        <taxon>Bacteria</taxon>
        <taxon>Pseudomonadati</taxon>
        <taxon>Bacteroidota</taxon>
        <taxon>Bacteroidia</taxon>
        <taxon>Bacteroidales</taxon>
        <taxon>Bacteroidaceae</taxon>
        <taxon>Phocaeicola</taxon>
    </lineage>
</organism>
<comment type="caution">
    <text evidence="1">The sequence shown here is derived from an EMBL/GenBank/DDBJ whole genome shotgun (WGS) entry which is preliminary data.</text>
</comment>
<accession>A0A4S2FGI7</accession>
<dbReference type="AlphaFoldDB" id="A0A4S2FGI7"/>
<protein>
    <submittedName>
        <fullName evidence="1">DUF3873 domain-containing protein</fullName>
    </submittedName>
</protein>
<gene>
    <name evidence="1" type="ORF">E5339_18345</name>
</gene>
<reference evidence="1 2" key="1">
    <citation type="submission" date="2019-04" db="EMBL/GenBank/DDBJ databases">
        <title>Microbes associate with the intestines of laboratory mice.</title>
        <authorList>
            <person name="Navarre W."/>
            <person name="Wong E."/>
            <person name="Huang K."/>
            <person name="Tropini C."/>
            <person name="Ng K."/>
            <person name="Yu B."/>
        </authorList>
    </citation>
    <scope>NUCLEOTIDE SEQUENCE [LARGE SCALE GENOMIC DNA]</scope>
    <source>
        <strain evidence="1 2">NM22_B1</strain>
    </source>
</reference>
<dbReference type="Pfam" id="PF12989">
    <property type="entry name" value="DUF3873"/>
    <property type="match status" value="1"/>
</dbReference>
<dbReference type="RefSeq" id="WP_135952508.1">
    <property type="nucleotide sequence ID" value="NZ_SRYJ01000050.1"/>
</dbReference>
<evidence type="ECO:0000313" key="1">
    <source>
        <dbReference type="EMBL" id="TGY67895.1"/>
    </source>
</evidence>
<sequence>MQSLNKNGVSITQTPGEEKFVKFRLGAFRGQIYYQYDYRHTDGELFSTVAKTLAECRCKRDEWIAKKNGVINK</sequence>
<dbReference type="InterPro" id="IPR024356">
    <property type="entry name" value="DUF3873"/>
</dbReference>
<dbReference type="EMBL" id="SRYJ01000050">
    <property type="protein sequence ID" value="TGY67895.1"/>
    <property type="molecule type" value="Genomic_DNA"/>
</dbReference>
<name>A0A4S2FGI7_9BACT</name>